<protein>
    <recommendedName>
        <fullName evidence="24">Protein-tyrosine kinase 2-beta</fullName>
        <ecNumber evidence="7">2.7.10.2</ecNumber>
    </recommendedName>
    <alternativeName>
        <fullName evidence="26">Calcium-dependent tyrosine kinase</fullName>
    </alternativeName>
    <alternativeName>
        <fullName evidence="28">Calcium-regulated non-receptor proline-rich tyrosine kinase</fullName>
    </alternativeName>
    <alternativeName>
        <fullName evidence="29">Cell adhesion kinase beta</fullName>
    </alternativeName>
    <alternativeName>
        <fullName evidence="25">Focal adhesion kinase 2</fullName>
    </alternativeName>
    <alternativeName>
        <fullName evidence="27">Proline-rich tyrosine kinase 2</fullName>
    </alternativeName>
</protein>
<dbReference type="InterPro" id="IPR019749">
    <property type="entry name" value="Band_41_domain"/>
</dbReference>
<evidence type="ECO:0000256" key="10">
    <source>
        <dbReference type="ARBA" id="ARBA00022553"/>
    </source>
</evidence>
<keyword evidence="8" id="KW-1003">Cell membrane</keyword>
<evidence type="ECO:0000256" key="11">
    <source>
        <dbReference type="ARBA" id="ARBA00022679"/>
    </source>
</evidence>
<dbReference type="InterPro" id="IPR001245">
    <property type="entry name" value="Ser-Thr/Tyr_kinase_cat_dom"/>
</dbReference>
<dbReference type="GO" id="GO:0007172">
    <property type="term" value="P:signal complex assembly"/>
    <property type="evidence" value="ECO:0007669"/>
    <property type="project" value="InterPro"/>
</dbReference>
<dbReference type="InterPro" id="IPR019748">
    <property type="entry name" value="FERM_central"/>
</dbReference>
<reference evidence="33 34" key="1">
    <citation type="journal article" date="2020" name="Nature">
        <title>Six reference-quality genomes reveal evolution of bat adaptations.</title>
        <authorList>
            <person name="Jebb D."/>
            <person name="Huang Z."/>
            <person name="Pippel M."/>
            <person name="Hughes G.M."/>
            <person name="Lavrichenko K."/>
            <person name="Devanna P."/>
            <person name="Winkler S."/>
            <person name="Jermiin L.S."/>
            <person name="Skirmuntt E.C."/>
            <person name="Katzourakis A."/>
            <person name="Burkitt-Gray L."/>
            <person name="Ray D.A."/>
            <person name="Sullivan K.A.M."/>
            <person name="Roscito J.G."/>
            <person name="Kirilenko B.M."/>
            <person name="Davalos L.M."/>
            <person name="Corthals A.P."/>
            <person name="Power M.L."/>
            <person name="Jones G."/>
            <person name="Ransome R.D."/>
            <person name="Dechmann D.K.N."/>
            <person name="Locatelli A.G."/>
            <person name="Puechmaille S.J."/>
            <person name="Fedrigo O."/>
            <person name="Jarvis E.D."/>
            <person name="Hiller M."/>
            <person name="Vernes S.C."/>
            <person name="Myers E.W."/>
            <person name="Teeling E.C."/>
        </authorList>
    </citation>
    <scope>NUCLEOTIDE SEQUENCE [LARGE SCALE GENOMIC DNA]</scope>
    <source>
        <strain evidence="33">MRouAeg1</strain>
        <tissue evidence="33">Muscle</tissue>
    </source>
</reference>
<dbReference type="InterPro" id="IPR020635">
    <property type="entry name" value="Tyr_kinase_cat_dom"/>
</dbReference>
<evidence type="ECO:0000256" key="28">
    <source>
        <dbReference type="ARBA" id="ARBA00078211"/>
    </source>
</evidence>
<dbReference type="FunFam" id="2.30.29.30:FF:000142">
    <property type="entry name" value="protein-tyrosine kinase 2-beta isoform X1"/>
    <property type="match status" value="1"/>
</dbReference>
<dbReference type="InterPro" id="IPR036137">
    <property type="entry name" value="Focal_adhe_kin_target_dom_sf"/>
</dbReference>
<dbReference type="SUPFAM" id="SSF47031">
    <property type="entry name" value="Second domain of FERM"/>
    <property type="match status" value="1"/>
</dbReference>
<evidence type="ECO:0000256" key="24">
    <source>
        <dbReference type="ARBA" id="ARBA00074713"/>
    </source>
</evidence>
<proteinExistence type="inferred from homology"/>
<dbReference type="PRINTS" id="PR00109">
    <property type="entry name" value="TYRKINASE"/>
</dbReference>
<dbReference type="GO" id="GO:0043066">
    <property type="term" value="P:negative regulation of apoptotic process"/>
    <property type="evidence" value="ECO:0007669"/>
    <property type="project" value="UniProtKB-ARBA"/>
</dbReference>
<keyword evidence="21" id="KW-0966">Cell projection</keyword>
<evidence type="ECO:0000256" key="12">
    <source>
        <dbReference type="ARBA" id="ARBA00022741"/>
    </source>
</evidence>
<dbReference type="SUPFAM" id="SSF50729">
    <property type="entry name" value="PH domain-like"/>
    <property type="match status" value="1"/>
</dbReference>
<dbReference type="Gene3D" id="3.10.20.90">
    <property type="entry name" value="Phosphatidylinositol 3-kinase Catalytic Subunit, Chain A, domain 1"/>
    <property type="match status" value="1"/>
</dbReference>
<evidence type="ECO:0000256" key="4">
    <source>
        <dbReference type="ARBA" id="ARBA00004510"/>
    </source>
</evidence>
<evidence type="ECO:0000256" key="8">
    <source>
        <dbReference type="ARBA" id="ARBA00022475"/>
    </source>
</evidence>
<dbReference type="FunFam" id="3.30.200.20:FF:000194">
    <property type="entry name" value="protein-tyrosine kinase 2-beta isoform X1"/>
    <property type="match status" value="1"/>
</dbReference>
<feature type="domain" description="Protein kinase" evidence="31">
    <location>
        <begin position="329"/>
        <end position="587"/>
    </location>
</feature>
<dbReference type="InterPro" id="IPR000719">
    <property type="entry name" value="Prot_kinase_dom"/>
</dbReference>
<keyword evidence="34" id="KW-1185">Reference proteome</keyword>
<evidence type="ECO:0000256" key="29">
    <source>
        <dbReference type="ARBA" id="ARBA00083453"/>
    </source>
</evidence>
<comment type="catalytic activity">
    <reaction evidence="22">
        <text>L-tyrosyl-[protein] + ATP = O-phospho-L-tyrosyl-[protein] + ADP + H(+)</text>
        <dbReference type="Rhea" id="RHEA:10596"/>
        <dbReference type="Rhea" id="RHEA-COMP:10136"/>
        <dbReference type="Rhea" id="RHEA-COMP:20101"/>
        <dbReference type="ChEBI" id="CHEBI:15378"/>
        <dbReference type="ChEBI" id="CHEBI:30616"/>
        <dbReference type="ChEBI" id="CHEBI:46858"/>
        <dbReference type="ChEBI" id="CHEBI:61978"/>
        <dbReference type="ChEBI" id="CHEBI:456216"/>
        <dbReference type="EC" id="2.7.10.2"/>
    </reaction>
</comment>
<dbReference type="Pfam" id="PF21477">
    <property type="entry name" value="FERM_C_FAK1"/>
    <property type="match status" value="1"/>
</dbReference>
<evidence type="ECO:0000256" key="18">
    <source>
        <dbReference type="ARBA" id="ARBA00023136"/>
    </source>
</evidence>
<dbReference type="GO" id="GO:0005524">
    <property type="term" value="F:ATP binding"/>
    <property type="evidence" value="ECO:0007669"/>
    <property type="project" value="UniProtKB-UniRule"/>
</dbReference>
<dbReference type="GO" id="GO:0005938">
    <property type="term" value="C:cell cortex"/>
    <property type="evidence" value="ECO:0007669"/>
    <property type="project" value="UniProtKB-SubCell"/>
</dbReference>
<dbReference type="SUPFAM" id="SSF56112">
    <property type="entry name" value="Protein kinase-like (PK-like)"/>
    <property type="match status" value="1"/>
</dbReference>
<dbReference type="PROSITE" id="PS00107">
    <property type="entry name" value="PROTEIN_KINASE_ATP"/>
    <property type="match status" value="1"/>
</dbReference>
<dbReference type="InterPro" id="IPR000299">
    <property type="entry name" value="FERM_domain"/>
</dbReference>
<evidence type="ECO:0000256" key="23">
    <source>
        <dbReference type="ARBA" id="ARBA00061333"/>
    </source>
</evidence>
<evidence type="ECO:0000256" key="27">
    <source>
        <dbReference type="ARBA" id="ARBA00076919"/>
    </source>
</evidence>
<dbReference type="PANTHER" id="PTHR46221">
    <property type="entry name" value="FERM AND PDZ DOMAIN-CONTAINING PROTEIN FAMILY MEMBER"/>
    <property type="match status" value="1"/>
</dbReference>
<feature type="binding site" evidence="30">
    <location>
        <position position="361"/>
    </location>
    <ligand>
        <name>ATP</name>
        <dbReference type="ChEBI" id="CHEBI:30616"/>
    </ligand>
</feature>
<evidence type="ECO:0000259" key="32">
    <source>
        <dbReference type="PROSITE" id="PS50057"/>
    </source>
</evidence>
<dbReference type="InterPro" id="IPR017441">
    <property type="entry name" value="Protein_kinase_ATP_BS"/>
</dbReference>
<evidence type="ECO:0000256" key="7">
    <source>
        <dbReference type="ARBA" id="ARBA00011903"/>
    </source>
</evidence>
<dbReference type="FunFam" id="1.20.80.10:FF:000004">
    <property type="entry name" value="Protein-tyrosine kinase 2-beta isoform 1"/>
    <property type="match status" value="1"/>
</dbReference>
<dbReference type="PROSITE" id="PS50011">
    <property type="entry name" value="PROTEIN_KINASE_DOM"/>
    <property type="match status" value="1"/>
</dbReference>
<dbReference type="InterPro" id="IPR035963">
    <property type="entry name" value="FERM_2"/>
</dbReference>
<evidence type="ECO:0000313" key="33">
    <source>
        <dbReference type="EMBL" id="KAF6402207.1"/>
    </source>
</evidence>
<keyword evidence="15" id="KW-0391">Immunity</keyword>
<evidence type="ECO:0000256" key="13">
    <source>
        <dbReference type="ARBA" id="ARBA00022777"/>
    </source>
</evidence>
<evidence type="ECO:0000256" key="30">
    <source>
        <dbReference type="PROSITE-ProRule" id="PRU10141"/>
    </source>
</evidence>
<dbReference type="FunFam" id="1.10.510.10:FF:000230">
    <property type="entry name" value="protein-tyrosine kinase 2-beta isoform X2"/>
    <property type="match status" value="1"/>
</dbReference>
<dbReference type="InterPro" id="IPR011009">
    <property type="entry name" value="Kinase-like_dom_sf"/>
</dbReference>
<dbReference type="InterPro" id="IPR011993">
    <property type="entry name" value="PH-like_dom_sf"/>
</dbReference>
<accession>A0A7J8BTN5</accession>
<dbReference type="EC" id="2.7.10.2" evidence="7"/>
<dbReference type="GO" id="GO:0005634">
    <property type="term" value="C:nucleus"/>
    <property type="evidence" value="ECO:0007669"/>
    <property type="project" value="UniProtKB-SubCell"/>
</dbReference>
<evidence type="ECO:0000256" key="20">
    <source>
        <dbReference type="ARBA" id="ARBA00023242"/>
    </source>
</evidence>
<keyword evidence="11" id="KW-0808">Transferase</keyword>
<dbReference type="Pfam" id="PF00373">
    <property type="entry name" value="FERM_M"/>
    <property type="match status" value="1"/>
</dbReference>
<dbReference type="FunFam" id="1.20.120.330:FF:000007">
    <property type="entry name" value="protein-tyrosine kinase 2-beta isoform X1"/>
    <property type="match status" value="1"/>
</dbReference>
<evidence type="ECO:0000256" key="26">
    <source>
        <dbReference type="ARBA" id="ARBA00075402"/>
    </source>
</evidence>
<dbReference type="GO" id="GO:0007169">
    <property type="term" value="P:cell surface receptor protein tyrosine kinase signaling pathway"/>
    <property type="evidence" value="ECO:0007669"/>
    <property type="project" value="UniProtKB-ARBA"/>
</dbReference>
<dbReference type="GO" id="GO:0009967">
    <property type="term" value="P:positive regulation of signal transduction"/>
    <property type="evidence" value="ECO:0007669"/>
    <property type="project" value="UniProtKB-ARBA"/>
</dbReference>
<keyword evidence="14 30" id="KW-0067">ATP-binding</keyword>
<comment type="similarity">
    <text evidence="23">Belongs to the protein kinase superfamily. Tyr protein kinase family. Fes/fps subfamily.</text>
</comment>
<dbReference type="Pfam" id="PF07714">
    <property type="entry name" value="PK_Tyr_Ser-Thr"/>
    <property type="match status" value="1"/>
</dbReference>
<organism evidence="33 34">
    <name type="scientific">Rousettus aegyptiacus</name>
    <name type="common">Egyptian fruit bat</name>
    <name type="synonym">Pteropus aegyptiacus</name>
    <dbReference type="NCBI Taxonomy" id="9407"/>
    <lineage>
        <taxon>Eukaryota</taxon>
        <taxon>Metazoa</taxon>
        <taxon>Chordata</taxon>
        <taxon>Craniata</taxon>
        <taxon>Vertebrata</taxon>
        <taxon>Euteleostomi</taxon>
        <taxon>Mammalia</taxon>
        <taxon>Eutheria</taxon>
        <taxon>Laurasiatheria</taxon>
        <taxon>Chiroptera</taxon>
        <taxon>Yinpterochiroptera</taxon>
        <taxon>Pteropodoidea</taxon>
        <taxon>Pteropodidae</taxon>
        <taxon>Rousettinae</taxon>
        <taxon>Rousettus</taxon>
    </lineage>
</organism>
<dbReference type="SUPFAM" id="SSF68993">
    <property type="entry name" value="FAT domain of focal adhesion kinase"/>
    <property type="match status" value="1"/>
</dbReference>
<keyword evidence="10" id="KW-0597">Phosphoprotein</keyword>
<dbReference type="SUPFAM" id="SSF54236">
    <property type="entry name" value="Ubiquitin-like"/>
    <property type="match status" value="1"/>
</dbReference>
<keyword evidence="9" id="KW-0963">Cytoplasm</keyword>
<dbReference type="AlphaFoldDB" id="A0A7J8BTN5"/>
<evidence type="ECO:0000256" key="3">
    <source>
        <dbReference type="ARBA" id="ARBA00004413"/>
    </source>
</evidence>
<name>A0A7J8BTN5_ROUAE</name>
<evidence type="ECO:0000256" key="17">
    <source>
        <dbReference type="ARBA" id="ARBA00023130"/>
    </source>
</evidence>
<dbReference type="InterPro" id="IPR005189">
    <property type="entry name" value="Focal_adhesion_kin_target_dom"/>
</dbReference>
<keyword evidence="12 30" id="KW-0547">Nucleotide-binding</keyword>
<keyword evidence="13 33" id="KW-0418">Kinase</keyword>
<dbReference type="GO" id="GO:0005925">
    <property type="term" value="C:focal adhesion"/>
    <property type="evidence" value="ECO:0007669"/>
    <property type="project" value="UniProtKB-SubCell"/>
</dbReference>
<dbReference type="EMBL" id="JACASE010000016">
    <property type="protein sequence ID" value="KAF6402207.1"/>
    <property type="molecule type" value="Genomic_DNA"/>
</dbReference>
<dbReference type="GO" id="GO:0005886">
    <property type="term" value="C:plasma membrane"/>
    <property type="evidence" value="ECO:0007669"/>
    <property type="project" value="UniProtKB-SubCell"/>
</dbReference>
<dbReference type="Proteomes" id="UP000593571">
    <property type="component" value="Unassembled WGS sequence"/>
</dbReference>
<dbReference type="GO" id="GO:0002250">
    <property type="term" value="P:adaptive immune response"/>
    <property type="evidence" value="ECO:0007669"/>
    <property type="project" value="UniProtKB-KW"/>
</dbReference>
<evidence type="ECO:0000256" key="2">
    <source>
        <dbReference type="ARBA" id="ARBA00004246"/>
    </source>
</evidence>
<evidence type="ECO:0000256" key="1">
    <source>
        <dbReference type="ARBA" id="ARBA00004123"/>
    </source>
</evidence>
<dbReference type="GO" id="GO:0051247">
    <property type="term" value="P:positive regulation of protein metabolic process"/>
    <property type="evidence" value="ECO:0007669"/>
    <property type="project" value="UniProtKB-ARBA"/>
</dbReference>
<dbReference type="GO" id="GO:0051239">
    <property type="term" value="P:regulation of multicellular organismal process"/>
    <property type="evidence" value="ECO:0007669"/>
    <property type="project" value="UniProtKB-ARBA"/>
</dbReference>
<evidence type="ECO:0000256" key="25">
    <source>
        <dbReference type="ARBA" id="ARBA00075069"/>
    </source>
</evidence>
<dbReference type="InterPro" id="IPR029071">
    <property type="entry name" value="Ubiquitin-like_domsf"/>
</dbReference>
<dbReference type="SMART" id="SM00295">
    <property type="entry name" value="B41"/>
    <property type="match status" value="1"/>
</dbReference>
<dbReference type="Gene3D" id="1.10.510.10">
    <property type="entry name" value="Transferase(Phosphotransferase) domain 1"/>
    <property type="match status" value="1"/>
</dbReference>
<feature type="domain" description="FERM" evidence="32">
    <location>
        <begin position="1"/>
        <end position="263"/>
    </location>
</feature>
<dbReference type="CDD" id="cd14473">
    <property type="entry name" value="FERM_B-lobe"/>
    <property type="match status" value="1"/>
</dbReference>
<evidence type="ECO:0000256" key="14">
    <source>
        <dbReference type="ARBA" id="ARBA00022840"/>
    </source>
</evidence>
<evidence type="ECO:0000256" key="5">
    <source>
        <dbReference type="ARBA" id="ARBA00004544"/>
    </source>
</evidence>
<keyword evidence="17" id="KW-1064">Adaptive immunity</keyword>
<dbReference type="GO" id="GO:0048471">
    <property type="term" value="C:perinuclear region of cytoplasm"/>
    <property type="evidence" value="ECO:0007669"/>
    <property type="project" value="UniProtKB-SubCell"/>
</dbReference>
<evidence type="ECO:0000256" key="16">
    <source>
        <dbReference type="ARBA" id="ARBA00022949"/>
    </source>
</evidence>
<dbReference type="CDD" id="cd05056">
    <property type="entry name" value="PTKc_FAK"/>
    <property type="match status" value="1"/>
</dbReference>
<comment type="caution">
    <text evidence="33">The sequence shown here is derived from an EMBL/GenBank/DDBJ whole genome shotgun (WGS) entry which is preliminary data.</text>
</comment>
<dbReference type="InterPro" id="IPR049385">
    <property type="entry name" value="FAK1-like_FERM_C"/>
</dbReference>
<keyword evidence="20" id="KW-0539">Nucleus</keyword>
<dbReference type="Gene3D" id="1.20.80.10">
    <property type="match status" value="1"/>
</dbReference>
<dbReference type="CDD" id="cd13190">
    <property type="entry name" value="FERM_C_FAK1"/>
    <property type="match status" value="1"/>
</dbReference>
<dbReference type="InterPro" id="IPR041390">
    <property type="entry name" value="FADK_N"/>
</dbReference>
<dbReference type="Gene3D" id="1.20.120.330">
    <property type="entry name" value="Nucleotidyltransferases domain 2"/>
    <property type="match status" value="1"/>
</dbReference>
<evidence type="ECO:0000256" key="22">
    <source>
        <dbReference type="ARBA" id="ARBA00051245"/>
    </source>
</evidence>
<dbReference type="GO" id="GO:0030027">
    <property type="term" value="C:lamellipodium"/>
    <property type="evidence" value="ECO:0007669"/>
    <property type="project" value="UniProtKB-SubCell"/>
</dbReference>
<dbReference type="Pfam" id="PF03623">
    <property type="entry name" value="Focal_AT"/>
    <property type="match status" value="1"/>
</dbReference>
<dbReference type="Gene3D" id="3.30.200.20">
    <property type="entry name" value="Phosphorylase Kinase, domain 1"/>
    <property type="match status" value="1"/>
</dbReference>
<dbReference type="PANTHER" id="PTHR46221:SF11">
    <property type="entry name" value="NON-SPECIFIC PROTEIN-TYROSINE KINASE"/>
    <property type="match status" value="1"/>
</dbReference>
<gene>
    <name evidence="33" type="ORF">HJG63_016130</name>
</gene>
<evidence type="ECO:0000256" key="9">
    <source>
        <dbReference type="ARBA" id="ARBA00022490"/>
    </source>
</evidence>
<dbReference type="PROSITE" id="PS50057">
    <property type="entry name" value="FERM_3"/>
    <property type="match status" value="1"/>
</dbReference>
<evidence type="ECO:0000256" key="21">
    <source>
        <dbReference type="ARBA" id="ARBA00023273"/>
    </source>
</evidence>
<dbReference type="GO" id="GO:0004715">
    <property type="term" value="F:non-membrane spanning protein tyrosine kinase activity"/>
    <property type="evidence" value="ECO:0007669"/>
    <property type="project" value="UniProtKB-EC"/>
</dbReference>
<evidence type="ECO:0000256" key="15">
    <source>
        <dbReference type="ARBA" id="ARBA00022859"/>
    </source>
</evidence>
<evidence type="ECO:0000256" key="19">
    <source>
        <dbReference type="ARBA" id="ARBA00023137"/>
    </source>
</evidence>
<dbReference type="Gene3D" id="2.30.29.30">
    <property type="entry name" value="Pleckstrin-homology domain (PH domain)/Phosphotyrosine-binding domain (PTB)"/>
    <property type="match status" value="1"/>
</dbReference>
<sequence>MKSDEIHWLHPQMTVGEVQDKYECLHVEAEWRYDLQIRYLPEDFMESLKKDRTTLLYFYQQLRNDYMQRYASKVSEGMALQLGCLELRRFFKDMPHNALDKKSNFELLEKEVGLDLFFPKQMQENLKPKQFRKMIQQTFQQYASLREEECVMKFFNTLAGFANIDQETYRCELIQGWNITVDLVIGPKGIRQLTSQDAKPTCLAEFKQIKSIRCLLLEEDQAALQLGIEGAPQSLSIKTSSLAEAENMADLIDGYCRLQGEHKGSLIIHPKKDGEKRNSLPQIPVLNVEVQRPYLSESCSIESDIYAEIPDETLRRPGGPQYGIAREDVVLNRILGEGFFGEVYEGVYTNHKGEKINVAVKTCKKDCTLDNKEKFMSEAVIMKNLDHPHIVKLIGIIEEEPTWIIMELYSYGELGHYLERNKNSMKVLTLVLYSLQICKAMAYLESINCVHRDIAVRNILVASAECVKLGDFGLSRYIEEEDYYKASVTRLPIKWMSPESINFRRFTTASDVWMFAVCMWEILSFGKQPFFWLENKDVIGVLEKGDRLPKPDLCPPVLYTLMTRCWDYDPSERPRFTELVCSLSDIYQMEKDIAIEQERNARYRPPKILEPIAFQEPPPKPSRPKYRPPPQTNLLAPKLQFQVPEGLCASSPTLTSPMEYPSPVNSLHTPPLQRHNVFKRHSMREEDFIRPSSREEAQQLWEAERLKMRQILDKQQKQMVEDYQWLRQEEKSLDPMVYMNDKSPLTPEKEAGYTEFTAPPQKPPRLGAQSIQPTANLDRTDDLVYLNVMELVRAVLDLKNELCQLPPEAYVVVVKNVGLTLRKLIGSVDNLLPSLPSSSRTEIEGTQKLLNKDLAELINKMRLAQQNAVTSLSEECKRQMLTASHTLAVDAKNLLDAVDQAKVLANLAHPPAE</sequence>
<dbReference type="InterPro" id="IPR008266">
    <property type="entry name" value="Tyr_kinase_AS"/>
</dbReference>
<dbReference type="InterPro" id="IPR041784">
    <property type="entry name" value="FAK1/PYK2_FERM_C"/>
</dbReference>
<dbReference type="GO" id="GO:0030335">
    <property type="term" value="P:positive regulation of cell migration"/>
    <property type="evidence" value="ECO:0007669"/>
    <property type="project" value="UniProtKB-ARBA"/>
</dbReference>
<keyword evidence="16" id="KW-0965">Cell junction</keyword>
<evidence type="ECO:0000259" key="31">
    <source>
        <dbReference type="PROSITE" id="PS50011"/>
    </source>
</evidence>
<evidence type="ECO:0000256" key="6">
    <source>
        <dbReference type="ARBA" id="ARBA00004556"/>
    </source>
</evidence>
<keyword evidence="19" id="KW-0829">Tyrosine-protein kinase</keyword>
<dbReference type="GO" id="GO:0008284">
    <property type="term" value="P:positive regulation of cell population proliferation"/>
    <property type="evidence" value="ECO:0007669"/>
    <property type="project" value="UniProtKB-ARBA"/>
</dbReference>
<evidence type="ECO:0000313" key="34">
    <source>
        <dbReference type="Proteomes" id="UP000593571"/>
    </source>
</evidence>
<keyword evidence="18" id="KW-0472">Membrane</keyword>
<dbReference type="PROSITE" id="PS00109">
    <property type="entry name" value="PROTEIN_KINASE_TYR"/>
    <property type="match status" value="1"/>
</dbReference>
<dbReference type="SMART" id="SM00219">
    <property type="entry name" value="TyrKc"/>
    <property type="match status" value="1"/>
</dbReference>
<comment type="subcellular location">
    <subcellularLocation>
        <location evidence="2">Cell junction</location>
        <location evidence="2">Focal adhesion</location>
    </subcellularLocation>
    <subcellularLocation>
        <location evidence="3">Cell membrane</location>
        <topology evidence="3">Peripheral membrane protein</topology>
        <orientation evidence="3">Cytoplasmic side</orientation>
    </subcellularLocation>
    <subcellularLocation>
        <location evidence="4">Cell projection</location>
        <location evidence="4">Lamellipodium</location>
    </subcellularLocation>
    <subcellularLocation>
        <location evidence="5">Cytoplasm</location>
        <location evidence="5">Cell cortex</location>
    </subcellularLocation>
    <subcellularLocation>
        <location evidence="6">Cytoplasm</location>
        <location evidence="6">Perinuclear region</location>
    </subcellularLocation>
    <subcellularLocation>
        <location evidence="1">Nucleus</location>
    </subcellularLocation>
</comment>
<dbReference type="Pfam" id="PF18038">
    <property type="entry name" value="FERM_N_2"/>
    <property type="match status" value="1"/>
</dbReference>
<dbReference type="InterPro" id="IPR014352">
    <property type="entry name" value="FERM/acyl-CoA-bd_prot_sf"/>
</dbReference>